<dbReference type="GO" id="GO:0005829">
    <property type="term" value="C:cytosol"/>
    <property type="evidence" value="ECO:0007669"/>
    <property type="project" value="TreeGrafter"/>
</dbReference>
<organism evidence="2 3">
    <name type="scientific">Ammonifex degensii (strain DSM 10501 / KC4)</name>
    <dbReference type="NCBI Taxonomy" id="429009"/>
    <lineage>
        <taxon>Bacteria</taxon>
        <taxon>Bacillati</taxon>
        <taxon>Bacillota</taxon>
        <taxon>Clostridia</taxon>
        <taxon>Thermoanaerobacterales</taxon>
        <taxon>Thermoanaerobacteraceae</taxon>
        <taxon>Ammonifex</taxon>
    </lineage>
</organism>
<dbReference type="PROSITE" id="PS51199">
    <property type="entry name" value="SF4_HELICASE"/>
    <property type="match status" value="1"/>
</dbReference>
<dbReference type="OrthoDB" id="2206610at2"/>
<keyword evidence="2" id="KW-0378">Hydrolase</keyword>
<dbReference type="STRING" id="429009.Adeg_1373"/>
<dbReference type="SUPFAM" id="SSF52540">
    <property type="entry name" value="P-loop containing nucleoside triphosphate hydrolases"/>
    <property type="match status" value="1"/>
</dbReference>
<evidence type="ECO:0000313" key="3">
    <source>
        <dbReference type="Proteomes" id="UP000002620"/>
    </source>
</evidence>
<dbReference type="PANTHER" id="PTHR30153:SF2">
    <property type="entry name" value="REPLICATIVE DNA HELICASE"/>
    <property type="match status" value="1"/>
</dbReference>
<dbReference type="GO" id="GO:0006260">
    <property type="term" value="P:DNA replication"/>
    <property type="evidence" value="ECO:0007669"/>
    <property type="project" value="InterPro"/>
</dbReference>
<keyword evidence="2" id="KW-0347">Helicase</keyword>
<evidence type="ECO:0000259" key="1">
    <source>
        <dbReference type="PROSITE" id="PS51199"/>
    </source>
</evidence>
<dbReference type="Gene3D" id="1.10.860.10">
    <property type="entry name" value="DNAb Helicase, Chain A"/>
    <property type="match status" value="1"/>
</dbReference>
<dbReference type="Gene3D" id="3.40.50.300">
    <property type="entry name" value="P-loop containing nucleotide triphosphate hydrolases"/>
    <property type="match status" value="1"/>
</dbReference>
<keyword evidence="3" id="KW-1185">Reference proteome</keyword>
<dbReference type="PANTHER" id="PTHR30153">
    <property type="entry name" value="REPLICATIVE DNA HELICASE DNAB"/>
    <property type="match status" value="1"/>
</dbReference>
<name>C9R846_AMMDK</name>
<sequence length="460" mass="50067">MEYRSGSGLETVFADVELERAVLAALARDEQAFYSYAEDYLVPEVFHDPGNRAKFLELVEAYASGRPAPEVEGEPAPDLAAAVGKLCDLAQRRRVAVILEKFWRDLGSGKAVQDALAELVERAAEAQQAVKALAPGETRTAAELLREAVAVLGEQKRQKEETGRETPHPAFGKGLWSLDDLLGGMQPAVYALGGQPGVGKTFFSIYCASRYLTAAGDTGVVWVDVHETRPAWKLAVYLSCSVLGKCPQLYERLLADPAELLEGLRVDRVLERFVVLTAERNTTLLSVRGAVRRLMAQQGVKRVMVVVDYIQKLASYTSVATGQDMRLRVASAVSALTTLVGVCQGPVWLISGVAKDAYRRGAKDEASVADFKEAGEVEYSADVGLQLRWADDPRNSDVNSAVKALKLHVVKNRFGATGVVNLYSLQTECRYLQADPGYVSRPPELCVRGEGEAEGDDIPF</sequence>
<dbReference type="InterPro" id="IPR007694">
    <property type="entry name" value="DNA_helicase_DnaB-like_C"/>
</dbReference>
<dbReference type="Proteomes" id="UP000002620">
    <property type="component" value="Chromosome"/>
</dbReference>
<dbReference type="Pfam" id="PF03796">
    <property type="entry name" value="DnaB_C"/>
    <property type="match status" value="1"/>
</dbReference>
<accession>C9R846</accession>
<dbReference type="eggNOG" id="COG0305">
    <property type="taxonomic scope" value="Bacteria"/>
</dbReference>
<dbReference type="InterPro" id="IPR016136">
    <property type="entry name" value="DNA_helicase_N/primase_C"/>
</dbReference>
<dbReference type="HOGENOM" id="CLU_628293_0_0_9"/>
<keyword evidence="2" id="KW-0067">ATP-binding</keyword>
<dbReference type="AlphaFoldDB" id="C9R846"/>
<gene>
    <name evidence="2" type="ordered locus">Adeg_1373</name>
</gene>
<reference evidence="2 3" key="1">
    <citation type="submission" date="2009-10" db="EMBL/GenBank/DDBJ databases">
        <title>Complete sequence of chromosome of Ammonifex degensii KC4.</title>
        <authorList>
            <consortium name="US DOE Joint Genome Institute"/>
            <person name="Kerfeld C."/>
            <person name="Goodner B."/>
            <person name="Huber H."/>
            <person name="Stetter K."/>
            <person name="Lucas S."/>
            <person name="Copeland A."/>
            <person name="Lapidus A."/>
            <person name="Glavina del Rio T."/>
            <person name="Dalin E."/>
            <person name="Tice H."/>
            <person name="Bruce D."/>
            <person name="Goodwin L."/>
            <person name="Pitluck S."/>
            <person name="Saunders E."/>
            <person name="Brettin T."/>
            <person name="Detter J.C."/>
            <person name="Han C."/>
            <person name="Larimer F."/>
            <person name="Land M."/>
            <person name="Hauser L."/>
            <person name="Kyrpides N."/>
            <person name="Ovchinnikova G."/>
            <person name="Richardson P."/>
        </authorList>
    </citation>
    <scope>NUCLEOTIDE SEQUENCE [LARGE SCALE GENOMIC DNA]</scope>
    <source>
        <strain evidence="3">DSM 10501 / KC4</strain>
    </source>
</reference>
<keyword evidence="2" id="KW-0547">Nucleotide-binding</keyword>
<evidence type="ECO:0000313" key="2">
    <source>
        <dbReference type="EMBL" id="ACX52475.1"/>
    </source>
</evidence>
<dbReference type="KEGG" id="adg:Adeg_1373"/>
<dbReference type="GO" id="GO:0003678">
    <property type="term" value="F:DNA helicase activity"/>
    <property type="evidence" value="ECO:0007669"/>
    <property type="project" value="InterPro"/>
</dbReference>
<dbReference type="EMBL" id="CP001785">
    <property type="protein sequence ID" value="ACX52475.1"/>
    <property type="molecule type" value="Genomic_DNA"/>
</dbReference>
<dbReference type="InterPro" id="IPR027417">
    <property type="entry name" value="P-loop_NTPase"/>
</dbReference>
<feature type="domain" description="SF4 helicase" evidence="1">
    <location>
        <begin position="164"/>
        <end position="438"/>
    </location>
</feature>
<dbReference type="GO" id="GO:0005524">
    <property type="term" value="F:ATP binding"/>
    <property type="evidence" value="ECO:0007669"/>
    <property type="project" value="InterPro"/>
</dbReference>
<proteinExistence type="predicted"/>
<protein>
    <submittedName>
        <fullName evidence="2">Replicative DNA helicase-like protein</fullName>
    </submittedName>
</protein>